<dbReference type="InterPro" id="IPR001806">
    <property type="entry name" value="Small_GTPase"/>
</dbReference>
<name>A0A8T1WXS0_9STRA</name>
<dbReference type="OrthoDB" id="8954335at2759"/>
<evidence type="ECO:0000313" key="5">
    <source>
        <dbReference type="Proteomes" id="UP000693981"/>
    </source>
</evidence>
<sequence>METPSVRVLVVGDSGVGKTTLLQALCRVHSLGESPQDKSQSLWTTGCDVHVLLRPAGPAGRDVFVEFLDVGGHRQYERSRTAFYHDVHGVVFTHDLSNRKSGEHLRNWHRELVDAQRLKGCVVPSTGQENDLPTLHNLPKLVLGTKKNLLPRNYRPKTAGPAGFAEFRTASCIESSAEPLSMEPSGAFDAFLQQTVAFANRDESGFNSNNYSSNSVGLRQTMNRPGEDGRAGLNGGLSNLAAVLPPLSTGSGSARSRWW</sequence>
<accession>A0A8T1WXS0</accession>
<dbReference type="PROSITE" id="PS51419">
    <property type="entry name" value="RAB"/>
    <property type="match status" value="1"/>
</dbReference>
<keyword evidence="1" id="KW-0547">Nucleotide-binding</keyword>
<dbReference type="PROSITE" id="PS00675">
    <property type="entry name" value="SIGMA54_INTERACT_1"/>
    <property type="match status" value="1"/>
</dbReference>
<protein>
    <submittedName>
        <fullName evidence="4">Rab-like protein 3</fullName>
    </submittedName>
</protein>
<proteinExistence type="predicted"/>
<dbReference type="GO" id="GO:0003924">
    <property type="term" value="F:GTPase activity"/>
    <property type="evidence" value="ECO:0007669"/>
    <property type="project" value="InterPro"/>
</dbReference>
<evidence type="ECO:0000256" key="2">
    <source>
        <dbReference type="ARBA" id="ARBA00023134"/>
    </source>
</evidence>
<gene>
    <name evidence="4" type="primary">RABL3</name>
    <name evidence="4" type="ORF">PHYBOEH_000445</name>
</gene>
<evidence type="ECO:0000313" key="4">
    <source>
        <dbReference type="EMBL" id="KAG7397624.1"/>
    </source>
</evidence>
<evidence type="ECO:0000256" key="1">
    <source>
        <dbReference type="ARBA" id="ARBA00022741"/>
    </source>
</evidence>
<dbReference type="Pfam" id="PF00071">
    <property type="entry name" value="Ras"/>
    <property type="match status" value="1"/>
</dbReference>
<reference evidence="4" key="1">
    <citation type="submission" date="2021-02" db="EMBL/GenBank/DDBJ databases">
        <authorList>
            <person name="Palmer J.M."/>
        </authorList>
    </citation>
    <scope>NUCLEOTIDE SEQUENCE</scope>
    <source>
        <strain evidence="4">SCRP23</strain>
    </source>
</reference>
<keyword evidence="5" id="KW-1185">Reference proteome</keyword>
<comment type="caution">
    <text evidence="4">The sequence shown here is derived from an EMBL/GenBank/DDBJ whole genome shotgun (WGS) entry which is preliminary data.</text>
</comment>
<evidence type="ECO:0000256" key="3">
    <source>
        <dbReference type="SAM" id="MobiDB-lite"/>
    </source>
</evidence>
<dbReference type="AlphaFoldDB" id="A0A8T1WXS0"/>
<dbReference type="InterPro" id="IPR025662">
    <property type="entry name" value="Sigma_54_int_dom_ATP-bd_1"/>
</dbReference>
<dbReference type="Proteomes" id="UP000693981">
    <property type="component" value="Unassembled WGS sequence"/>
</dbReference>
<dbReference type="GO" id="GO:0005525">
    <property type="term" value="F:GTP binding"/>
    <property type="evidence" value="ECO:0007669"/>
    <property type="project" value="UniProtKB-KW"/>
</dbReference>
<organism evidence="4 5">
    <name type="scientific">Phytophthora boehmeriae</name>
    <dbReference type="NCBI Taxonomy" id="109152"/>
    <lineage>
        <taxon>Eukaryota</taxon>
        <taxon>Sar</taxon>
        <taxon>Stramenopiles</taxon>
        <taxon>Oomycota</taxon>
        <taxon>Peronosporomycetes</taxon>
        <taxon>Peronosporales</taxon>
        <taxon>Peronosporaceae</taxon>
        <taxon>Phytophthora</taxon>
    </lineage>
</organism>
<keyword evidence="2" id="KW-0342">GTP-binding</keyword>
<dbReference type="EMBL" id="JAGDFL010000106">
    <property type="protein sequence ID" value="KAG7397624.1"/>
    <property type="molecule type" value="Genomic_DNA"/>
</dbReference>
<feature type="region of interest" description="Disordered" evidence="3">
    <location>
        <begin position="209"/>
        <end position="234"/>
    </location>
</feature>
<dbReference type="PANTHER" id="PTHR24073">
    <property type="entry name" value="DRAB5-RELATED"/>
    <property type="match status" value="1"/>
</dbReference>